<dbReference type="SUPFAM" id="SSF52540">
    <property type="entry name" value="P-loop containing nucleoside triphosphate hydrolases"/>
    <property type="match status" value="2"/>
</dbReference>
<organism evidence="14 15">
    <name type="scientific">Methanoculleus receptaculi</name>
    <dbReference type="NCBI Taxonomy" id="394967"/>
    <lineage>
        <taxon>Archaea</taxon>
        <taxon>Methanobacteriati</taxon>
        <taxon>Methanobacteriota</taxon>
        <taxon>Stenosarchaea group</taxon>
        <taxon>Methanomicrobia</taxon>
        <taxon>Methanomicrobiales</taxon>
        <taxon>Methanomicrobiaceae</taxon>
        <taxon>Methanoculleus</taxon>
    </lineage>
</organism>
<dbReference type="SMART" id="SM00491">
    <property type="entry name" value="HELICc2"/>
    <property type="match status" value="1"/>
</dbReference>
<evidence type="ECO:0000256" key="5">
    <source>
        <dbReference type="ARBA" id="ARBA00022801"/>
    </source>
</evidence>
<dbReference type="GeneID" id="85732666"/>
<evidence type="ECO:0000256" key="6">
    <source>
        <dbReference type="ARBA" id="ARBA00022806"/>
    </source>
</evidence>
<dbReference type="Gene3D" id="1.10.30.20">
    <property type="entry name" value="Bacterial XPD DNA helicase, FeS cluster domain"/>
    <property type="match status" value="1"/>
</dbReference>
<keyword evidence="1" id="KW-0004">4Fe-4S</keyword>
<evidence type="ECO:0000256" key="11">
    <source>
        <dbReference type="ARBA" id="ARBA00023204"/>
    </source>
</evidence>
<evidence type="ECO:0000256" key="3">
    <source>
        <dbReference type="ARBA" id="ARBA00022741"/>
    </source>
</evidence>
<dbReference type="InterPro" id="IPR042493">
    <property type="entry name" value="XPD_DNA_FeS"/>
</dbReference>
<dbReference type="Gene3D" id="3.40.50.300">
    <property type="entry name" value="P-loop containing nucleotide triphosphate hydrolases"/>
    <property type="match status" value="2"/>
</dbReference>
<reference evidence="14 15" key="1">
    <citation type="submission" date="2023-10" db="EMBL/GenBank/DDBJ databases">
        <title>The complete genome sequence of Methanoculleus receptaculi DSM 18860.</title>
        <authorList>
            <person name="Lai S.-J."/>
            <person name="You Y.-T."/>
            <person name="Chen S.-C."/>
        </authorList>
    </citation>
    <scope>NUCLEOTIDE SEQUENCE [LARGE SCALE GENOMIC DNA]</scope>
    <source>
        <strain evidence="14 15">DSM 18860</strain>
    </source>
</reference>
<dbReference type="GO" id="GO:0051539">
    <property type="term" value="F:4 iron, 4 sulfur cluster binding"/>
    <property type="evidence" value="ECO:0007669"/>
    <property type="project" value="UniProtKB-KW"/>
</dbReference>
<evidence type="ECO:0000256" key="8">
    <source>
        <dbReference type="ARBA" id="ARBA00023004"/>
    </source>
</evidence>
<name>A0AAX4FSJ8_9EURY</name>
<evidence type="ECO:0000256" key="4">
    <source>
        <dbReference type="ARBA" id="ARBA00022763"/>
    </source>
</evidence>
<accession>A0AAX4FSJ8</accession>
<dbReference type="Pfam" id="PF06733">
    <property type="entry name" value="DEAD_2"/>
    <property type="match status" value="1"/>
</dbReference>
<dbReference type="InterPro" id="IPR014013">
    <property type="entry name" value="Helic_SF1/SF2_ATP-bd_DinG/Rad3"/>
</dbReference>
<evidence type="ECO:0000256" key="1">
    <source>
        <dbReference type="ARBA" id="ARBA00022485"/>
    </source>
</evidence>
<gene>
    <name evidence="14" type="ORF">R6Y96_05875</name>
</gene>
<protein>
    <submittedName>
        <fullName evidence="14">ATP-dependent DNA helicase</fullName>
        <ecNumber evidence="14">3.6.4.12</ecNumber>
    </submittedName>
</protein>
<dbReference type="GO" id="GO:0016818">
    <property type="term" value="F:hydrolase activity, acting on acid anhydrides, in phosphorus-containing anhydrides"/>
    <property type="evidence" value="ECO:0007669"/>
    <property type="project" value="InterPro"/>
</dbReference>
<evidence type="ECO:0000313" key="15">
    <source>
        <dbReference type="Proteomes" id="UP001305652"/>
    </source>
</evidence>
<keyword evidence="6 14" id="KW-0347">Helicase</keyword>
<keyword evidence="4" id="KW-0227">DNA damage</keyword>
<dbReference type="SMART" id="SM00488">
    <property type="entry name" value="DEXDc2"/>
    <property type="match status" value="1"/>
</dbReference>
<dbReference type="InterPro" id="IPR006555">
    <property type="entry name" value="ATP-dep_Helicase_C"/>
</dbReference>
<dbReference type="Pfam" id="PF13307">
    <property type="entry name" value="Helicase_C_2"/>
    <property type="match status" value="1"/>
</dbReference>
<dbReference type="PROSITE" id="PS51193">
    <property type="entry name" value="HELICASE_ATP_BIND_2"/>
    <property type="match status" value="1"/>
</dbReference>
<dbReference type="EC" id="3.6.4.12" evidence="14"/>
<dbReference type="KEGG" id="mrc:R6Y96_05875"/>
<keyword evidence="11" id="KW-0234">DNA repair</keyword>
<evidence type="ECO:0000256" key="12">
    <source>
        <dbReference type="ARBA" id="ARBA00023235"/>
    </source>
</evidence>
<keyword evidence="5 14" id="KW-0378">Hydrolase</keyword>
<dbReference type="PANTHER" id="PTHR11472">
    <property type="entry name" value="DNA REPAIR DEAD HELICASE RAD3/XP-D SUBFAMILY MEMBER"/>
    <property type="match status" value="1"/>
</dbReference>
<dbReference type="Gene3D" id="1.10.275.40">
    <property type="match status" value="1"/>
</dbReference>
<dbReference type="PANTHER" id="PTHR11472:SF34">
    <property type="entry name" value="REGULATOR OF TELOMERE ELONGATION HELICASE 1"/>
    <property type="match status" value="1"/>
</dbReference>
<keyword evidence="2" id="KW-0479">Metal-binding</keyword>
<evidence type="ECO:0000256" key="9">
    <source>
        <dbReference type="ARBA" id="ARBA00023014"/>
    </source>
</evidence>
<dbReference type="RefSeq" id="WP_318620285.1">
    <property type="nucleotide sequence ID" value="NZ_CP137642.1"/>
</dbReference>
<evidence type="ECO:0000256" key="7">
    <source>
        <dbReference type="ARBA" id="ARBA00022840"/>
    </source>
</evidence>
<dbReference type="InterPro" id="IPR010614">
    <property type="entry name" value="RAD3-like_helicase_DEAD"/>
</dbReference>
<keyword evidence="3" id="KW-0547">Nucleotide-binding</keyword>
<evidence type="ECO:0000256" key="2">
    <source>
        <dbReference type="ARBA" id="ARBA00022723"/>
    </source>
</evidence>
<keyword evidence="10" id="KW-0238">DNA-binding</keyword>
<dbReference type="InterPro" id="IPR027417">
    <property type="entry name" value="P-loop_NTPase"/>
</dbReference>
<evidence type="ECO:0000256" key="10">
    <source>
        <dbReference type="ARBA" id="ARBA00023125"/>
    </source>
</evidence>
<dbReference type="GO" id="GO:0005524">
    <property type="term" value="F:ATP binding"/>
    <property type="evidence" value="ECO:0007669"/>
    <property type="project" value="UniProtKB-KW"/>
</dbReference>
<dbReference type="InterPro" id="IPR045028">
    <property type="entry name" value="DinG/Rad3-like"/>
</dbReference>
<dbReference type="GO" id="GO:0043139">
    <property type="term" value="F:5'-3' DNA helicase activity"/>
    <property type="evidence" value="ECO:0007669"/>
    <property type="project" value="UniProtKB-EC"/>
</dbReference>
<dbReference type="AlphaFoldDB" id="A0AAX4FSJ8"/>
<proteinExistence type="predicted"/>
<keyword evidence="7" id="KW-0067">ATP-binding</keyword>
<dbReference type="Proteomes" id="UP001305652">
    <property type="component" value="Chromosome"/>
</dbReference>
<evidence type="ECO:0000259" key="13">
    <source>
        <dbReference type="PROSITE" id="PS51193"/>
    </source>
</evidence>
<feature type="domain" description="Helicase ATP-binding" evidence="13">
    <location>
        <begin position="3"/>
        <end position="306"/>
    </location>
</feature>
<evidence type="ECO:0000313" key="14">
    <source>
        <dbReference type="EMBL" id="WOX56849.1"/>
    </source>
</evidence>
<dbReference type="EMBL" id="CP137642">
    <property type="protein sequence ID" value="WOX56849.1"/>
    <property type="molecule type" value="Genomic_DNA"/>
</dbReference>
<dbReference type="GO" id="GO:0006281">
    <property type="term" value="P:DNA repair"/>
    <property type="evidence" value="ECO:0007669"/>
    <property type="project" value="UniProtKB-KW"/>
</dbReference>
<dbReference type="GO" id="GO:0003677">
    <property type="term" value="F:DNA binding"/>
    <property type="evidence" value="ECO:0007669"/>
    <property type="project" value="UniProtKB-KW"/>
</dbReference>
<keyword evidence="12" id="KW-0413">Isomerase</keyword>
<sequence>MDSLDDWFPYREYRPHQREMLEVVASTARSGGIAMIDAPTGSGKSSVVAALLSESRGRKVLVAVRTISQLTTFMRELQLIRQKRGSLKFAYLIGKSSMCPLGGEGDVYRRCEGVKALSTALMRERAQKGSLVPANDRQIRQQIRKIDPEHPLICPYFIHSKSFTEPEDGGLKMVASRALRVRAERVSTEFIPPEHLAGFCGEVCPYDTMVYAARDADVVLLNFYHLFDDTIREQIYQSLGIEAQDVLLLIDEAHNCGEVAQSIESVTIEERDIQQAGHELSGRGRSKPSDAIAQILPRISQFMEALKDSHEAEDWFDPGIFQRMILTGSLYQSTEEIVDDLLKISEGIREKNMQAGEFRESAIERLTAFFYRILRSASDPAYLTVYRKGEDGSVALEVRNIDPGTKLQEIAGAHACCVLISGTLSPIESYRRYYFGDLPVTTISLPNAFPPENRRILCAEDITTAYSMRRNTQNLARTEDYIITFARIPGNLAVYFPSYDLLNNFAERCANRIRSKRIYIESRNAQESASMLREFMNLPGTGTFGIIFAVCGGKWSEGLDYRGEMLAGALVIGLPLAPFNRVRRMVIDYFRMKFGDEGEFISYTLPAINRALQALGRVLRTPEDRGMLVLGERRFLESRVHAALPPWMQEEMTPCTIETFKEEVKRWRS</sequence>
<dbReference type="GO" id="GO:0046872">
    <property type="term" value="F:metal ion binding"/>
    <property type="evidence" value="ECO:0007669"/>
    <property type="project" value="UniProtKB-KW"/>
</dbReference>
<keyword evidence="9" id="KW-0411">Iron-sulfur</keyword>
<keyword evidence="15" id="KW-1185">Reference proteome</keyword>
<dbReference type="InterPro" id="IPR006554">
    <property type="entry name" value="Helicase-like_DEXD_c2"/>
</dbReference>
<keyword evidence="8" id="KW-0408">Iron</keyword>